<accession>A0ABX8UGU8</accession>
<evidence type="ECO:0000256" key="1">
    <source>
        <dbReference type="ARBA" id="ARBA00022630"/>
    </source>
</evidence>
<keyword evidence="4 6" id="KW-0520">NAD</keyword>
<dbReference type="RefSeq" id="WP_219797525.1">
    <property type="nucleotide sequence ID" value="NZ_CP080095.1"/>
</dbReference>
<evidence type="ECO:0000313" key="8">
    <source>
        <dbReference type="EMBL" id="QYD68132.1"/>
    </source>
</evidence>
<comment type="catalytic activity">
    <reaction evidence="6">
        <text>2 a quinone + NADH + H(+) = 2 a 1,4-benzosemiquinone + NAD(+)</text>
        <dbReference type="Rhea" id="RHEA:65952"/>
        <dbReference type="ChEBI" id="CHEBI:15378"/>
        <dbReference type="ChEBI" id="CHEBI:57540"/>
        <dbReference type="ChEBI" id="CHEBI:57945"/>
        <dbReference type="ChEBI" id="CHEBI:132124"/>
        <dbReference type="ChEBI" id="CHEBI:134225"/>
    </reaction>
</comment>
<comment type="caution">
    <text evidence="6">Lacks conserved residue(s) required for the propagation of feature annotation.</text>
</comment>
<comment type="subunit">
    <text evidence="6">Homodimer.</text>
</comment>
<keyword evidence="2 6" id="KW-0288">FMN</keyword>
<keyword evidence="1 6" id="KW-0285">Flavoprotein</keyword>
<protein>
    <recommendedName>
        <fullName evidence="6">FMN dependent NADH:quinone oxidoreductase</fullName>
        <ecNumber evidence="6">1.6.5.-</ecNumber>
    </recommendedName>
    <alternativeName>
        <fullName evidence="6">Azo-dye reductase</fullName>
    </alternativeName>
    <alternativeName>
        <fullName evidence="6">FMN-dependent NADH-azo compound oxidoreductase</fullName>
    </alternativeName>
    <alternativeName>
        <fullName evidence="6">FMN-dependent NADH-azoreductase</fullName>
        <ecNumber evidence="6">1.7.1.17</ecNumber>
    </alternativeName>
</protein>
<comment type="similarity">
    <text evidence="6">Belongs to the azoreductase type 1 family.</text>
</comment>
<keyword evidence="9" id="KW-1185">Reference proteome</keyword>
<proteinExistence type="inferred from homology"/>
<dbReference type="InterPro" id="IPR023048">
    <property type="entry name" value="NADH:quinone_OxRdtase_FMN_depd"/>
</dbReference>
<gene>
    <name evidence="6" type="primary">azoR</name>
    <name evidence="8" type="ORF">KZJ38_17885</name>
</gene>
<comment type="cofactor">
    <cofactor evidence="6">
        <name>FMN</name>
        <dbReference type="ChEBI" id="CHEBI:58210"/>
    </cofactor>
    <text evidence="6">Binds 1 FMN per subunit.</text>
</comment>
<dbReference type="SUPFAM" id="SSF52218">
    <property type="entry name" value="Flavoproteins"/>
    <property type="match status" value="1"/>
</dbReference>
<organism evidence="8 9">
    <name type="scientific">Paraburkholderia edwinii</name>
    <dbReference type="NCBI Taxonomy" id="2861782"/>
    <lineage>
        <taxon>Bacteria</taxon>
        <taxon>Pseudomonadati</taxon>
        <taxon>Pseudomonadota</taxon>
        <taxon>Betaproteobacteria</taxon>
        <taxon>Burkholderiales</taxon>
        <taxon>Burkholderiaceae</taxon>
        <taxon>Paraburkholderia</taxon>
    </lineage>
</organism>
<dbReference type="EC" id="1.7.1.17" evidence="6"/>
<evidence type="ECO:0000259" key="7">
    <source>
        <dbReference type="Pfam" id="PF02525"/>
    </source>
</evidence>
<evidence type="ECO:0000256" key="3">
    <source>
        <dbReference type="ARBA" id="ARBA00023002"/>
    </source>
</evidence>
<comment type="function">
    <text evidence="6">Also exhibits azoreductase activity. Catalyzes the reductive cleavage of the azo bond in aromatic azo compounds to the corresponding amines.</text>
</comment>
<dbReference type="PANTHER" id="PTHR43741:SF4">
    <property type="entry name" value="FMN-DEPENDENT NADH:QUINONE OXIDOREDUCTASE"/>
    <property type="match status" value="1"/>
</dbReference>
<feature type="binding site" evidence="6">
    <location>
        <begin position="15"/>
        <end position="17"/>
    </location>
    <ligand>
        <name>FMN</name>
        <dbReference type="ChEBI" id="CHEBI:58210"/>
    </ligand>
</feature>
<dbReference type="HAMAP" id="MF_01216">
    <property type="entry name" value="Azoreductase_type1"/>
    <property type="match status" value="1"/>
</dbReference>
<dbReference type="InterPro" id="IPR003680">
    <property type="entry name" value="Flavodoxin_fold"/>
</dbReference>
<feature type="binding site" evidence="6">
    <location>
        <position position="9"/>
    </location>
    <ligand>
        <name>FMN</name>
        <dbReference type="ChEBI" id="CHEBI:58210"/>
    </ligand>
</feature>
<dbReference type="Pfam" id="PF02525">
    <property type="entry name" value="Flavodoxin_2"/>
    <property type="match status" value="1"/>
</dbReference>
<sequence length="226" mass="25134">MKILHVSCSPRGSASESHRLSLKIVQHLLLKHPSAQVIRRHLSDEAISHIDEDFAISMHSRSDRSQEGSAARSNALIRELDGSDIVVIGTPMHNFTVPSALKVWIDHVVRVRRTFNVTPQGKVGTLRDRPVFVAIASGGRFSGDHARQPDFLTPYLKAVFGIIGLHNLTFFSIQGTVLSEEVVAEARNKTHEAIEEYFSTYRFREPVNEPGGQARLQPDVKLGVVQ</sequence>
<dbReference type="InterPro" id="IPR050104">
    <property type="entry name" value="FMN-dep_NADH:Q_OxRdtase_AzoR1"/>
</dbReference>
<dbReference type="InterPro" id="IPR029039">
    <property type="entry name" value="Flavoprotein-like_sf"/>
</dbReference>
<comment type="function">
    <text evidence="6">Quinone reductase that provides resistance to thiol-specific stress caused by electrophilic quinones.</text>
</comment>
<keyword evidence="3 6" id="KW-0560">Oxidoreductase</keyword>
<dbReference type="Gene3D" id="3.40.50.360">
    <property type="match status" value="1"/>
</dbReference>
<evidence type="ECO:0000256" key="2">
    <source>
        <dbReference type="ARBA" id="ARBA00022643"/>
    </source>
</evidence>
<dbReference type="EMBL" id="CP080095">
    <property type="protein sequence ID" value="QYD68132.1"/>
    <property type="molecule type" value="Genomic_DNA"/>
</dbReference>
<comment type="catalytic activity">
    <reaction evidence="5">
        <text>N,N-dimethyl-1,4-phenylenediamine + anthranilate + 2 NAD(+) = 2-(4-dimethylaminophenyl)diazenylbenzoate + 2 NADH + 2 H(+)</text>
        <dbReference type="Rhea" id="RHEA:55872"/>
        <dbReference type="ChEBI" id="CHEBI:15378"/>
        <dbReference type="ChEBI" id="CHEBI:15783"/>
        <dbReference type="ChEBI" id="CHEBI:16567"/>
        <dbReference type="ChEBI" id="CHEBI:57540"/>
        <dbReference type="ChEBI" id="CHEBI:57945"/>
        <dbReference type="ChEBI" id="CHEBI:71579"/>
        <dbReference type="EC" id="1.7.1.17"/>
    </reaction>
    <physiologicalReaction direction="right-to-left" evidence="5">
        <dbReference type="Rhea" id="RHEA:55874"/>
    </physiologicalReaction>
</comment>
<dbReference type="PANTHER" id="PTHR43741">
    <property type="entry name" value="FMN-DEPENDENT NADH-AZOREDUCTASE 1"/>
    <property type="match status" value="1"/>
</dbReference>
<name>A0ABX8UGU8_9BURK</name>
<reference evidence="8 9" key="1">
    <citation type="submission" date="2021-07" db="EMBL/GenBank/DDBJ databases">
        <title>Paraburkholderia edwinii protects Aspergillus sp. from phenazines by acting as a toxin sponge.</title>
        <authorList>
            <person name="Dahlstrom K.M."/>
            <person name="Newman D.K."/>
        </authorList>
    </citation>
    <scope>NUCLEOTIDE SEQUENCE [LARGE SCALE GENOMIC DNA]</scope>
    <source>
        <strain evidence="8 9">Pe01</strain>
    </source>
</reference>
<evidence type="ECO:0000256" key="4">
    <source>
        <dbReference type="ARBA" id="ARBA00023027"/>
    </source>
</evidence>
<evidence type="ECO:0000256" key="6">
    <source>
        <dbReference type="HAMAP-Rule" id="MF_01216"/>
    </source>
</evidence>
<dbReference type="EC" id="1.6.5.-" evidence="6"/>
<evidence type="ECO:0000256" key="5">
    <source>
        <dbReference type="ARBA" id="ARBA00048542"/>
    </source>
</evidence>
<dbReference type="Proteomes" id="UP000826462">
    <property type="component" value="Chromosome 1"/>
</dbReference>
<evidence type="ECO:0000313" key="9">
    <source>
        <dbReference type="Proteomes" id="UP000826462"/>
    </source>
</evidence>
<feature type="domain" description="Flavodoxin-like fold" evidence="7">
    <location>
        <begin position="1"/>
        <end position="197"/>
    </location>
</feature>